<evidence type="ECO:0000313" key="2">
    <source>
        <dbReference type="Proteomes" id="UP000001741"/>
    </source>
</evidence>
<keyword evidence="1" id="KW-0614">Plasmid</keyword>
<proteinExistence type="predicted"/>
<dbReference type="Proteomes" id="UP000001741">
    <property type="component" value="Plasmid p2ABSDF"/>
</dbReference>
<name>B0VVD3_ACIBS</name>
<organism evidence="1 2">
    <name type="scientific">Acinetobacter baumannii (strain SDF)</name>
    <dbReference type="NCBI Taxonomy" id="509170"/>
    <lineage>
        <taxon>Bacteria</taxon>
        <taxon>Pseudomonadati</taxon>
        <taxon>Pseudomonadota</taxon>
        <taxon>Gammaproteobacteria</taxon>
        <taxon>Moraxellales</taxon>
        <taxon>Moraxellaceae</taxon>
        <taxon>Acinetobacter</taxon>
        <taxon>Acinetobacter calcoaceticus/baumannii complex</taxon>
    </lineage>
</organism>
<reference evidence="1 2" key="1">
    <citation type="journal article" date="2008" name="PLoS ONE">
        <title>Comparative analysis of Acinetobacters: three genomes for three lifestyles.</title>
        <authorList>
            <person name="Vallenet D."/>
            <person name="Nordmann P."/>
            <person name="Barbe V."/>
            <person name="Poirel L."/>
            <person name="Mangenot S."/>
            <person name="Bataille E."/>
            <person name="Dossat C."/>
            <person name="Gas S."/>
            <person name="Kreimeyer A."/>
            <person name="Lenoble P."/>
            <person name="Oztas S."/>
            <person name="Poulain J."/>
            <person name="Segurens B."/>
            <person name="Robert C."/>
            <person name="Abergel C."/>
            <person name="Claverie J.M."/>
            <person name="Raoult D."/>
            <person name="Medigue C."/>
            <person name="Weissenbach J."/>
            <person name="Cruveiller S."/>
        </authorList>
    </citation>
    <scope>NUCLEOTIDE SEQUENCE [LARGE SCALE GENOMIC DNA]</scope>
    <source>
        <strain evidence="1 2">SDF</strain>
        <plasmid evidence="2">p2ABSDF</plasmid>
    </source>
</reference>
<sequence length="263" mass="29455">MSNIYKNQTDKNEPLTTVILNEYVVVVGFEVNHPNAFVIQDNGWFTKSNERTQLLDIDYGHAFFYVTKNDVVEVFFSFGPYGAGKDGWFNKGNSRSPNGWNTGAVVKNGYASSRPGTPDYPITEKATLYRMLVSEKMAKKIIDETNTIRSEIISGDQKYTAWVNDTCAETAYDILVNYISNLPMGTGAVKQSGAPVLKVINPYMWHYNFTKSKFAKPEIIYPTVGKTSGKAVLSSNGINLNNSWTLKPKDIDPIVTEGYIIRK</sequence>
<protein>
    <submittedName>
        <fullName evidence="1">Uncharacterized protein</fullName>
    </submittedName>
</protein>
<dbReference type="AlphaFoldDB" id="B0VVD3"/>
<gene>
    <name evidence="1" type="ORF">ABSDF_p20021</name>
</gene>
<geneLocation type="plasmid" evidence="1 2">
    <name>p2ABSDF</name>
</geneLocation>
<accession>B0VVD3</accession>
<evidence type="ECO:0000313" key="1">
    <source>
        <dbReference type="EMBL" id="CAP02963.1"/>
    </source>
</evidence>
<dbReference type="EMBL" id="CU468232">
    <property type="protein sequence ID" value="CAP02963.1"/>
    <property type="molecule type" value="Genomic_DNA"/>
</dbReference>
<dbReference type="KEGG" id="abm:ABSDF_p20021"/>
<dbReference type="HOGENOM" id="CLU_1033006_0_0_6"/>